<dbReference type="GO" id="GO:0008661">
    <property type="term" value="F:1-deoxy-D-xylulose-5-phosphate synthase activity"/>
    <property type="evidence" value="ECO:0007669"/>
    <property type="project" value="UniProtKB-EC"/>
</dbReference>
<comment type="cofactor">
    <cofactor evidence="1">
        <name>Mg(2+)</name>
        <dbReference type="ChEBI" id="CHEBI:18420"/>
    </cofactor>
</comment>
<comment type="subunit">
    <text evidence="2">Homodimer.</text>
</comment>
<dbReference type="EC" id="2.2.1.7" evidence="6"/>
<evidence type="ECO:0000256" key="3">
    <source>
        <dbReference type="ARBA" id="ARBA00022679"/>
    </source>
</evidence>
<dbReference type="InterPro" id="IPR009014">
    <property type="entry name" value="Transketo_C/PFOR_II"/>
</dbReference>
<evidence type="ECO:0000259" key="5">
    <source>
        <dbReference type="Pfam" id="PF02780"/>
    </source>
</evidence>
<dbReference type="GO" id="GO:0019288">
    <property type="term" value="P:isopentenyl diphosphate biosynthetic process, methylerythritol 4-phosphate pathway"/>
    <property type="evidence" value="ECO:0007669"/>
    <property type="project" value="TreeGrafter"/>
</dbReference>
<feature type="domain" description="Transketolase C-terminal" evidence="5">
    <location>
        <begin position="16"/>
        <end position="128"/>
    </location>
</feature>
<dbReference type="GO" id="GO:0016114">
    <property type="term" value="P:terpenoid biosynthetic process"/>
    <property type="evidence" value="ECO:0007669"/>
    <property type="project" value="InterPro"/>
</dbReference>
<dbReference type="PANTHER" id="PTHR43322:SF5">
    <property type="entry name" value="1-DEOXY-D-XYLULOSE-5-PHOSPHATE SYNTHASE, CHLOROPLASTIC"/>
    <property type="match status" value="1"/>
</dbReference>
<dbReference type="Gene3D" id="3.40.50.920">
    <property type="match status" value="1"/>
</dbReference>
<evidence type="ECO:0000256" key="2">
    <source>
        <dbReference type="ARBA" id="ARBA00011738"/>
    </source>
</evidence>
<organism evidence="6">
    <name type="scientific">mine drainage metagenome</name>
    <dbReference type="NCBI Taxonomy" id="410659"/>
    <lineage>
        <taxon>unclassified sequences</taxon>
        <taxon>metagenomes</taxon>
        <taxon>ecological metagenomes</taxon>
    </lineage>
</organism>
<dbReference type="EMBL" id="MLJW01001106">
    <property type="protein sequence ID" value="OIQ80123.1"/>
    <property type="molecule type" value="Genomic_DNA"/>
</dbReference>
<gene>
    <name evidence="6" type="primary">dxs_14</name>
    <name evidence="6" type="ORF">GALL_381340</name>
</gene>
<dbReference type="InterPro" id="IPR033248">
    <property type="entry name" value="Transketolase_C"/>
</dbReference>
<evidence type="ECO:0000256" key="4">
    <source>
        <dbReference type="ARBA" id="ARBA00023052"/>
    </source>
</evidence>
<accession>A0A1J5QRK4</accession>
<evidence type="ECO:0000256" key="1">
    <source>
        <dbReference type="ARBA" id="ARBA00001946"/>
    </source>
</evidence>
<dbReference type="PANTHER" id="PTHR43322">
    <property type="entry name" value="1-D-DEOXYXYLULOSE 5-PHOSPHATE SYNTHASE-RELATED"/>
    <property type="match status" value="1"/>
</dbReference>
<keyword evidence="4" id="KW-0786">Thiamine pyrophosphate</keyword>
<dbReference type="AlphaFoldDB" id="A0A1J5QRK4"/>
<comment type="caution">
    <text evidence="6">The sequence shown here is derived from an EMBL/GenBank/DDBJ whole genome shotgun (WGS) entry which is preliminary data.</text>
</comment>
<name>A0A1J5QRK4_9ZZZZ</name>
<keyword evidence="3 6" id="KW-0808">Transferase</keyword>
<dbReference type="GO" id="GO:0005829">
    <property type="term" value="C:cytosol"/>
    <property type="evidence" value="ECO:0007669"/>
    <property type="project" value="TreeGrafter"/>
</dbReference>
<dbReference type="InterPro" id="IPR005477">
    <property type="entry name" value="Dxylulose-5-P_synthase"/>
</dbReference>
<evidence type="ECO:0000313" key="6">
    <source>
        <dbReference type="EMBL" id="OIQ80123.1"/>
    </source>
</evidence>
<protein>
    <submittedName>
        <fullName evidence="6">1-deoxy-D-xylulose-5-phosphate synthase</fullName>
        <ecNumber evidence="6">2.2.1.7</ecNumber>
    </submittedName>
</protein>
<reference evidence="6" key="1">
    <citation type="submission" date="2016-10" db="EMBL/GenBank/DDBJ databases">
        <title>Sequence of Gallionella enrichment culture.</title>
        <authorList>
            <person name="Poehlein A."/>
            <person name="Muehling M."/>
            <person name="Daniel R."/>
        </authorList>
    </citation>
    <scope>NUCLEOTIDE SEQUENCE</scope>
</reference>
<proteinExistence type="predicted"/>
<dbReference type="Pfam" id="PF02780">
    <property type="entry name" value="Transketolase_C"/>
    <property type="match status" value="1"/>
</dbReference>
<dbReference type="SUPFAM" id="SSF52922">
    <property type="entry name" value="TK C-terminal domain-like"/>
    <property type="match status" value="1"/>
</dbReference>
<sequence>MLARHGDLAGLRGGHGPRVLVVGIGPMAETALDVAELLAQHGVASTVADPRWVLPVQPALVKLVGEHDHVVTIEDGLVDGGIGALLAQRASEAGHRVPVQSFGIPQEFLAHASREQVVAAVRLRPADVARDVLAVLSPGE</sequence>